<feature type="region of interest" description="Disordered" evidence="7">
    <location>
        <begin position="190"/>
        <end position="240"/>
    </location>
</feature>
<dbReference type="PANTHER" id="PTHR11267:SF190">
    <property type="entry name" value="T-BOX TRANSCRIPTION FACTOR TBX20"/>
    <property type="match status" value="1"/>
</dbReference>
<dbReference type="PANTHER" id="PTHR11267">
    <property type="entry name" value="T-BOX PROTEIN-RELATED"/>
    <property type="match status" value="1"/>
</dbReference>
<dbReference type="InterPro" id="IPR001699">
    <property type="entry name" value="TF_T-box"/>
</dbReference>
<feature type="region of interest" description="Disordered" evidence="7">
    <location>
        <begin position="125"/>
        <end position="159"/>
    </location>
</feature>
<keyword evidence="3 6" id="KW-0238">DNA-binding</keyword>
<organism evidence="9 10">
    <name type="scientific">Stomoxys calcitrans</name>
    <name type="common">Stable fly</name>
    <name type="synonym">Conops calcitrans</name>
    <dbReference type="NCBI Taxonomy" id="35570"/>
    <lineage>
        <taxon>Eukaryota</taxon>
        <taxon>Metazoa</taxon>
        <taxon>Ecdysozoa</taxon>
        <taxon>Arthropoda</taxon>
        <taxon>Hexapoda</taxon>
        <taxon>Insecta</taxon>
        <taxon>Pterygota</taxon>
        <taxon>Neoptera</taxon>
        <taxon>Endopterygota</taxon>
        <taxon>Diptera</taxon>
        <taxon>Brachycera</taxon>
        <taxon>Muscomorpha</taxon>
        <taxon>Muscoidea</taxon>
        <taxon>Muscidae</taxon>
        <taxon>Stomoxys</taxon>
    </lineage>
</organism>
<feature type="compositionally biased region" description="Polar residues" evidence="7">
    <location>
        <begin position="211"/>
        <end position="220"/>
    </location>
</feature>
<feature type="compositionally biased region" description="Acidic residues" evidence="7">
    <location>
        <begin position="149"/>
        <end position="159"/>
    </location>
</feature>
<dbReference type="STRING" id="35570.A0A1I8NRG9"/>
<evidence type="ECO:0000256" key="1">
    <source>
        <dbReference type="ARBA" id="ARBA00004123"/>
    </source>
</evidence>
<protein>
    <recommendedName>
        <fullName evidence="8">T-box domain-containing protein</fullName>
    </recommendedName>
</protein>
<dbReference type="GO" id="GO:0001708">
    <property type="term" value="P:cell fate specification"/>
    <property type="evidence" value="ECO:0007669"/>
    <property type="project" value="TreeGrafter"/>
</dbReference>
<dbReference type="InterPro" id="IPR008967">
    <property type="entry name" value="p53-like_TF_DNA-bd_sf"/>
</dbReference>
<accession>A0A1I8NRG9</accession>
<evidence type="ECO:0000313" key="10">
    <source>
        <dbReference type="Proteomes" id="UP000095300"/>
    </source>
</evidence>
<feature type="compositionally biased region" description="Low complexity" evidence="7">
    <location>
        <begin position="588"/>
        <end position="597"/>
    </location>
</feature>
<dbReference type="Pfam" id="PF00907">
    <property type="entry name" value="T-box"/>
    <property type="match status" value="1"/>
</dbReference>
<dbReference type="SMART" id="SM00425">
    <property type="entry name" value="TBOX"/>
    <property type="match status" value="1"/>
</dbReference>
<keyword evidence="5 6" id="KW-0539">Nucleus</keyword>
<evidence type="ECO:0000256" key="5">
    <source>
        <dbReference type="ARBA" id="ARBA00023242"/>
    </source>
</evidence>
<dbReference type="SUPFAM" id="SSF49417">
    <property type="entry name" value="p53-like transcription factors"/>
    <property type="match status" value="1"/>
</dbReference>
<evidence type="ECO:0000313" key="9">
    <source>
        <dbReference type="EnsemblMetazoa" id="SCAU001379-PB"/>
    </source>
</evidence>
<feature type="compositionally biased region" description="Pro residues" evidence="7">
    <location>
        <begin position="629"/>
        <end position="639"/>
    </location>
</feature>
<dbReference type="PROSITE" id="PS50252">
    <property type="entry name" value="TBOX_3"/>
    <property type="match status" value="1"/>
</dbReference>
<evidence type="ECO:0000256" key="7">
    <source>
        <dbReference type="SAM" id="MobiDB-lite"/>
    </source>
</evidence>
<sequence>MLFSHSHFKQELETVDSQQSQFESENCDNLVVHTIHGKNKLSPNPQLRRKNSLHPFKSSNNNNNDPKTVSIVGNHSNNNSNNNSSSSSVSNSFLVHNINTTTRTSSGSYIGVATDFSIAAIMARGGNASSREPSERSLSPLSLERFPDGEDDGDVDVVDCSDNESAATAARLARHNVPPHMQKSAYKHRVNYSNDSGNGSSNHNNSSNSSRGRASPQSPGRSEEDRLSPEPAKVKRKSSPKIVGSCNCDELLPIQCHLETKELWDKFHELGTEMIITKTGRRMFPTVRVSFSGPLRHMQPPDRYAVLIDIVPMDSRRYRYAYHRSSWLVAGKADPPPPARLYAHPDSPISVDALRKQVVSFEKVKLTNNEMDKSGQIVLNSMHRYQPRIHLVRLSHGQSIPNNPKDLQEMDHKTFVFPETVFTAVTAYQNQLITKLKIDSNPFAKGFRDSSRLTDFDRDPMDSYLFEQHFRSPLRFFPDPLMQQMSPQEADAASLAFLEKARQHLQMFGRSPYTEMILPHLYQRPPTAAALNAFNLGMWQQQWPQLTAGFLANQQAAAAQAAANAAAVAAAASRRTPPPLNPPPPATTPSSSGSASPDLRTKNFHRFSPYTVPQQQQQQQQLHSSSSSQPPPPSRSPPN</sequence>
<evidence type="ECO:0000256" key="3">
    <source>
        <dbReference type="ARBA" id="ARBA00023125"/>
    </source>
</evidence>
<reference evidence="9" key="1">
    <citation type="submission" date="2020-05" db="UniProtKB">
        <authorList>
            <consortium name="EnsemblMetazoa"/>
        </authorList>
    </citation>
    <scope>IDENTIFICATION</scope>
    <source>
        <strain evidence="9">USDA</strain>
    </source>
</reference>
<dbReference type="GO" id="GO:0000785">
    <property type="term" value="C:chromatin"/>
    <property type="evidence" value="ECO:0007669"/>
    <property type="project" value="TreeGrafter"/>
</dbReference>
<dbReference type="GO" id="GO:0005634">
    <property type="term" value="C:nucleus"/>
    <property type="evidence" value="ECO:0007669"/>
    <property type="project" value="UniProtKB-SubCell"/>
</dbReference>
<dbReference type="PROSITE" id="PS01283">
    <property type="entry name" value="TBOX_1"/>
    <property type="match status" value="1"/>
</dbReference>
<dbReference type="KEGG" id="scac:106083844"/>
<dbReference type="VEuPathDB" id="VectorBase:SCAU001379"/>
<keyword evidence="4" id="KW-0804">Transcription</keyword>
<feature type="compositionally biased region" description="Low complexity" evidence="7">
    <location>
        <begin position="74"/>
        <end position="90"/>
    </location>
</feature>
<dbReference type="PRINTS" id="PR00937">
    <property type="entry name" value="TBOX"/>
</dbReference>
<feature type="compositionally biased region" description="Pro residues" evidence="7">
    <location>
        <begin position="576"/>
        <end position="587"/>
    </location>
</feature>
<feature type="compositionally biased region" description="Low complexity" evidence="7">
    <location>
        <begin position="613"/>
        <end position="628"/>
    </location>
</feature>
<dbReference type="InterPro" id="IPR046360">
    <property type="entry name" value="T-box_DNA-bd"/>
</dbReference>
<dbReference type="GO" id="GO:0000978">
    <property type="term" value="F:RNA polymerase II cis-regulatory region sequence-specific DNA binding"/>
    <property type="evidence" value="ECO:0007669"/>
    <property type="project" value="InterPro"/>
</dbReference>
<dbReference type="AlphaFoldDB" id="A0A1I8NRG9"/>
<dbReference type="GO" id="GO:0045893">
    <property type="term" value="P:positive regulation of DNA-templated transcription"/>
    <property type="evidence" value="ECO:0007669"/>
    <property type="project" value="InterPro"/>
</dbReference>
<dbReference type="GO" id="GO:0000981">
    <property type="term" value="F:DNA-binding transcription factor activity, RNA polymerase II-specific"/>
    <property type="evidence" value="ECO:0007669"/>
    <property type="project" value="TreeGrafter"/>
</dbReference>
<evidence type="ECO:0000256" key="4">
    <source>
        <dbReference type="ARBA" id="ARBA00023163"/>
    </source>
</evidence>
<feature type="compositionally biased region" description="Low complexity" evidence="7">
    <location>
        <begin position="191"/>
        <end position="210"/>
    </location>
</feature>
<evidence type="ECO:0000256" key="6">
    <source>
        <dbReference type="PROSITE-ProRule" id="PRU00201"/>
    </source>
</evidence>
<dbReference type="InterPro" id="IPR018186">
    <property type="entry name" value="TF_T-box_CS"/>
</dbReference>
<keyword evidence="2" id="KW-0805">Transcription regulation</keyword>
<evidence type="ECO:0000256" key="2">
    <source>
        <dbReference type="ARBA" id="ARBA00023015"/>
    </source>
</evidence>
<dbReference type="FunFam" id="2.60.40.820:FF:000008">
    <property type="entry name" value="T-box transcription factor TBX20"/>
    <property type="match status" value="1"/>
</dbReference>
<feature type="region of interest" description="Disordered" evidence="7">
    <location>
        <begin position="570"/>
        <end position="639"/>
    </location>
</feature>
<name>A0A1I8NRG9_STOCA</name>
<comment type="subcellular location">
    <subcellularLocation>
        <location evidence="1 6">Nucleus</location>
    </subcellularLocation>
</comment>
<comment type="caution">
    <text evidence="6">Lacks conserved residue(s) required for the propagation of feature annotation.</text>
</comment>
<proteinExistence type="predicted"/>
<feature type="compositionally biased region" description="Polar residues" evidence="7">
    <location>
        <begin position="57"/>
        <end position="73"/>
    </location>
</feature>
<dbReference type="CDD" id="cd20193">
    <property type="entry name" value="T-box_TBX20-like"/>
    <property type="match status" value="1"/>
</dbReference>
<dbReference type="OrthoDB" id="7442607at2759"/>
<dbReference type="Gene3D" id="2.60.40.820">
    <property type="entry name" value="Transcription factor, T-box"/>
    <property type="match status" value="1"/>
</dbReference>
<feature type="domain" description="T-box" evidence="8">
    <location>
        <begin position="258"/>
        <end position="449"/>
    </location>
</feature>
<evidence type="ECO:0000259" key="8">
    <source>
        <dbReference type="PROSITE" id="PS50252"/>
    </source>
</evidence>
<dbReference type="GO" id="GO:0007507">
    <property type="term" value="P:heart development"/>
    <property type="evidence" value="ECO:0007669"/>
    <property type="project" value="TreeGrafter"/>
</dbReference>
<dbReference type="InterPro" id="IPR036960">
    <property type="entry name" value="T-box_sf"/>
</dbReference>
<feature type="region of interest" description="Disordered" evidence="7">
    <location>
        <begin position="1"/>
        <end position="21"/>
    </location>
</feature>
<dbReference type="EnsemblMetazoa" id="SCAU001379-RB">
    <property type="protein sequence ID" value="SCAU001379-PB"/>
    <property type="gene ID" value="SCAU001379"/>
</dbReference>
<feature type="region of interest" description="Disordered" evidence="7">
    <location>
        <begin position="36"/>
        <end position="90"/>
    </location>
</feature>
<dbReference type="Proteomes" id="UP000095300">
    <property type="component" value="Unassembled WGS sequence"/>
</dbReference>
<keyword evidence="10" id="KW-1185">Reference proteome</keyword>
<gene>
    <name evidence="9" type="primary">106083844</name>
</gene>